<evidence type="ECO:0000256" key="1">
    <source>
        <dbReference type="SAM" id="Phobius"/>
    </source>
</evidence>
<evidence type="ECO:0000313" key="2">
    <source>
        <dbReference type="EMBL" id="RWQ95417.1"/>
    </source>
</evidence>
<dbReference type="VEuPathDB" id="FungiDB:C8Q69DRAFT_486493"/>
<sequence length="232" mass="26315">MEVKRVQSTDSDAIILGLYGVFAIYHGLNRGRIYRPRHEGLIWHVLSGVLEVILYYGNFQCSIVAVISCWIHSYTSLVLVRDLPNGYPPHTRPAYQAGSIMRSVLVVRAYFSQNPVHYHDSMMPLHGFVYTRALIFLLGTMGPTRSFTTNVNSQFVYAESVFGAALISIGHCHGSWPVPVYLLLIHFLGKISLWVEEIHESSKCVTYHTQLYDHSLIFDDRSLGRTISLNLL</sequence>
<dbReference type="RefSeq" id="XP_028485062.1">
    <property type="nucleotide sequence ID" value="XM_028631908.1"/>
</dbReference>
<keyword evidence="1" id="KW-1133">Transmembrane helix</keyword>
<name>A0A443HUC6_BYSSP</name>
<keyword evidence="1" id="KW-0472">Membrane</keyword>
<proteinExistence type="predicted"/>
<organism evidence="2 3">
    <name type="scientific">Byssochlamys spectabilis</name>
    <name type="common">Paecilomyces variotii</name>
    <dbReference type="NCBI Taxonomy" id="264951"/>
    <lineage>
        <taxon>Eukaryota</taxon>
        <taxon>Fungi</taxon>
        <taxon>Dikarya</taxon>
        <taxon>Ascomycota</taxon>
        <taxon>Pezizomycotina</taxon>
        <taxon>Eurotiomycetes</taxon>
        <taxon>Eurotiomycetidae</taxon>
        <taxon>Eurotiales</taxon>
        <taxon>Thermoascaceae</taxon>
        <taxon>Paecilomyces</taxon>
    </lineage>
</organism>
<feature type="transmembrane region" description="Helical" evidence="1">
    <location>
        <begin position="12"/>
        <end position="28"/>
    </location>
</feature>
<protein>
    <submittedName>
        <fullName evidence="2">Uncharacterized protein</fullName>
    </submittedName>
</protein>
<dbReference type="AlphaFoldDB" id="A0A443HUC6"/>
<keyword evidence="1" id="KW-0812">Transmembrane</keyword>
<evidence type="ECO:0000313" key="3">
    <source>
        <dbReference type="Proteomes" id="UP000283841"/>
    </source>
</evidence>
<comment type="caution">
    <text evidence="2">The sequence shown here is derived from an EMBL/GenBank/DDBJ whole genome shotgun (WGS) entry which is preliminary data.</text>
</comment>
<dbReference type="EMBL" id="RCNU01000005">
    <property type="protein sequence ID" value="RWQ95417.1"/>
    <property type="molecule type" value="Genomic_DNA"/>
</dbReference>
<gene>
    <name evidence="2" type="ORF">C8Q69DRAFT_486493</name>
</gene>
<reference evidence="2 3" key="1">
    <citation type="journal article" date="2018" name="Front. Microbiol.">
        <title>Genomic and genetic insights into a cosmopolitan fungus, Paecilomyces variotii (Eurotiales).</title>
        <authorList>
            <person name="Urquhart A.S."/>
            <person name="Mondo S.J."/>
            <person name="Makela M.R."/>
            <person name="Hane J.K."/>
            <person name="Wiebenga A."/>
            <person name="He G."/>
            <person name="Mihaltcheva S."/>
            <person name="Pangilinan J."/>
            <person name="Lipzen A."/>
            <person name="Barry K."/>
            <person name="de Vries R.P."/>
            <person name="Grigoriev I.V."/>
            <person name="Idnurm A."/>
        </authorList>
    </citation>
    <scope>NUCLEOTIDE SEQUENCE [LARGE SCALE GENOMIC DNA]</scope>
    <source>
        <strain evidence="2 3">CBS 101075</strain>
    </source>
</reference>
<keyword evidence="3" id="KW-1185">Reference proteome</keyword>
<feature type="transmembrane region" description="Helical" evidence="1">
    <location>
        <begin position="40"/>
        <end position="73"/>
    </location>
</feature>
<accession>A0A443HUC6</accession>
<dbReference type="Proteomes" id="UP000283841">
    <property type="component" value="Unassembled WGS sequence"/>
</dbReference>
<dbReference type="GeneID" id="39601185"/>